<proteinExistence type="predicted"/>
<evidence type="ECO:0000313" key="1">
    <source>
        <dbReference type="EMBL" id="CDH58396.1"/>
    </source>
</evidence>
<dbReference type="VEuPathDB" id="FungiDB:LCOR_09259.1"/>
<accession>A0A068SAU8</accession>
<sequence>MESDQEKWVRLYIRLYIQGGHADRAVVIAYNEPSFPYDQRSFNNKCNMTRGTKASRYNDVDNPISPSGLQIAVFRFNPDAKQWIT</sequence>
<reference evidence="1" key="1">
    <citation type="submission" date="2013-08" db="EMBL/GenBank/DDBJ databases">
        <title>Gene expansion shapes genome architecture in the human pathogen Lichtheimia corymbifera: an evolutionary genomics analysis in the ancient terrestrial Mucorales (Mucoromycotina).</title>
        <authorList>
            <person name="Schwartze V.U."/>
            <person name="Winter S."/>
            <person name="Shelest E."/>
            <person name="Marcet-Houben M."/>
            <person name="Horn F."/>
            <person name="Wehner S."/>
            <person name="Hoffmann K."/>
            <person name="Riege K."/>
            <person name="Sammeth M."/>
            <person name="Nowrousian M."/>
            <person name="Valiante V."/>
            <person name="Linde J."/>
            <person name="Jacobsen I.D."/>
            <person name="Marz M."/>
            <person name="Brakhage A.A."/>
            <person name="Gabaldon T."/>
            <person name="Bocker S."/>
            <person name="Voigt K."/>
        </authorList>
    </citation>
    <scope>NUCLEOTIDE SEQUENCE [LARGE SCALE GENOMIC DNA]</scope>
    <source>
        <strain evidence="1">FSU 9682</strain>
    </source>
</reference>
<evidence type="ECO:0000313" key="2">
    <source>
        <dbReference type="Proteomes" id="UP000027586"/>
    </source>
</evidence>
<keyword evidence="2" id="KW-1185">Reference proteome</keyword>
<dbReference type="Proteomes" id="UP000027586">
    <property type="component" value="Unassembled WGS sequence"/>
</dbReference>
<dbReference type="AlphaFoldDB" id="A0A068SAU8"/>
<gene>
    <name evidence="1" type="ORF">LCOR_09259.1</name>
</gene>
<name>A0A068SAU8_9FUNG</name>
<organism evidence="1 2">
    <name type="scientific">Lichtheimia corymbifera JMRC:FSU:9682</name>
    <dbReference type="NCBI Taxonomy" id="1263082"/>
    <lineage>
        <taxon>Eukaryota</taxon>
        <taxon>Fungi</taxon>
        <taxon>Fungi incertae sedis</taxon>
        <taxon>Mucoromycota</taxon>
        <taxon>Mucoromycotina</taxon>
        <taxon>Mucoromycetes</taxon>
        <taxon>Mucorales</taxon>
        <taxon>Lichtheimiaceae</taxon>
        <taxon>Lichtheimia</taxon>
    </lineage>
</organism>
<dbReference type="EMBL" id="CBTN010000056">
    <property type="protein sequence ID" value="CDH58396.1"/>
    <property type="molecule type" value="Genomic_DNA"/>
</dbReference>
<comment type="caution">
    <text evidence="1">The sequence shown here is derived from an EMBL/GenBank/DDBJ whole genome shotgun (WGS) entry which is preliminary data.</text>
</comment>
<protein>
    <submittedName>
        <fullName evidence="1">Uncharacterized protein</fullName>
    </submittedName>
</protein>